<feature type="region of interest" description="Disordered" evidence="1">
    <location>
        <begin position="25"/>
        <end position="62"/>
    </location>
</feature>
<feature type="compositionally biased region" description="Acidic residues" evidence="1">
    <location>
        <begin position="39"/>
        <end position="53"/>
    </location>
</feature>
<reference evidence="2" key="1">
    <citation type="submission" date="2020-06" db="EMBL/GenBank/DDBJ databases">
        <authorList>
            <person name="Li T."/>
            <person name="Hu X."/>
            <person name="Zhang T."/>
            <person name="Song X."/>
            <person name="Zhang H."/>
            <person name="Dai N."/>
            <person name="Sheng W."/>
            <person name="Hou X."/>
            <person name="Wei L."/>
        </authorList>
    </citation>
    <scope>NUCLEOTIDE SEQUENCE</scope>
    <source>
        <strain evidence="2">KEN1</strain>
        <tissue evidence="2">Leaf</tissue>
    </source>
</reference>
<reference evidence="2" key="2">
    <citation type="journal article" date="2024" name="Plant">
        <title>Genomic evolution and insights into agronomic trait innovations of Sesamum species.</title>
        <authorList>
            <person name="Miao H."/>
            <person name="Wang L."/>
            <person name="Qu L."/>
            <person name="Liu H."/>
            <person name="Sun Y."/>
            <person name="Le M."/>
            <person name="Wang Q."/>
            <person name="Wei S."/>
            <person name="Zheng Y."/>
            <person name="Lin W."/>
            <person name="Duan Y."/>
            <person name="Cao H."/>
            <person name="Xiong S."/>
            <person name="Wang X."/>
            <person name="Wei L."/>
            <person name="Li C."/>
            <person name="Ma Q."/>
            <person name="Ju M."/>
            <person name="Zhao R."/>
            <person name="Li G."/>
            <person name="Mu C."/>
            <person name="Tian Q."/>
            <person name="Mei H."/>
            <person name="Zhang T."/>
            <person name="Gao T."/>
            <person name="Zhang H."/>
        </authorList>
    </citation>
    <scope>NUCLEOTIDE SEQUENCE</scope>
    <source>
        <strain evidence="2">KEN1</strain>
    </source>
</reference>
<evidence type="ECO:0000313" key="2">
    <source>
        <dbReference type="EMBL" id="KAL0462188.1"/>
    </source>
</evidence>
<gene>
    <name evidence="2" type="ORF">Slati_0106400</name>
</gene>
<evidence type="ECO:0000256" key="1">
    <source>
        <dbReference type="SAM" id="MobiDB-lite"/>
    </source>
</evidence>
<accession>A0AAW2Y8W5</accession>
<dbReference type="EMBL" id="JACGWN010000001">
    <property type="protein sequence ID" value="KAL0462188.1"/>
    <property type="molecule type" value="Genomic_DNA"/>
</dbReference>
<protein>
    <submittedName>
        <fullName evidence="2">Uncharacterized protein</fullName>
    </submittedName>
</protein>
<dbReference type="AlphaFoldDB" id="A0AAW2Y8W5"/>
<name>A0AAW2Y8W5_9LAMI</name>
<proteinExistence type="predicted"/>
<sequence>MACLVRTGLIIAHDDTFKFASAGMVPARDASSSRRLDTYDEDSASGFEEDEEDHPPRTSREQATLNDIARRITRIEDNLLGLFEHMGLTPRHPPSS</sequence>
<organism evidence="2">
    <name type="scientific">Sesamum latifolium</name>
    <dbReference type="NCBI Taxonomy" id="2727402"/>
    <lineage>
        <taxon>Eukaryota</taxon>
        <taxon>Viridiplantae</taxon>
        <taxon>Streptophyta</taxon>
        <taxon>Embryophyta</taxon>
        <taxon>Tracheophyta</taxon>
        <taxon>Spermatophyta</taxon>
        <taxon>Magnoliopsida</taxon>
        <taxon>eudicotyledons</taxon>
        <taxon>Gunneridae</taxon>
        <taxon>Pentapetalae</taxon>
        <taxon>asterids</taxon>
        <taxon>lamiids</taxon>
        <taxon>Lamiales</taxon>
        <taxon>Pedaliaceae</taxon>
        <taxon>Sesamum</taxon>
    </lineage>
</organism>
<comment type="caution">
    <text evidence="2">The sequence shown here is derived from an EMBL/GenBank/DDBJ whole genome shotgun (WGS) entry which is preliminary data.</text>
</comment>